<evidence type="ECO:0000313" key="2">
    <source>
        <dbReference type="EMBL" id="KAK2112866.1"/>
    </source>
</evidence>
<sequence>MRSGRHRALELSRCTESPATTTGAGGFKGKRVVDSRGLLGIGILLRSRLPAATSSEASFWLDVAGLWRDSEKVNKR</sequence>
<proteinExistence type="predicted"/>
<feature type="region of interest" description="Disordered" evidence="1">
    <location>
        <begin position="1"/>
        <end position="28"/>
    </location>
</feature>
<keyword evidence="3" id="KW-1185">Reference proteome</keyword>
<gene>
    <name evidence="2" type="ORF">P7K49_007132</name>
</gene>
<name>A0ABQ9VUN8_SAGOE</name>
<accession>A0ABQ9VUN8</accession>
<reference evidence="2 3" key="1">
    <citation type="submission" date="2023-05" db="EMBL/GenBank/DDBJ databases">
        <title>B98-5 Cell Line De Novo Hybrid Assembly: An Optical Mapping Approach.</title>
        <authorList>
            <person name="Kananen K."/>
            <person name="Auerbach J.A."/>
            <person name="Kautto E."/>
            <person name="Blachly J.S."/>
        </authorList>
    </citation>
    <scope>NUCLEOTIDE SEQUENCE [LARGE SCALE GENOMIC DNA]</scope>
    <source>
        <strain evidence="2">B95-8</strain>
        <tissue evidence="2">Cell line</tissue>
    </source>
</reference>
<protein>
    <submittedName>
        <fullName evidence="2">Uncharacterized protein</fullName>
    </submittedName>
</protein>
<evidence type="ECO:0000313" key="3">
    <source>
        <dbReference type="Proteomes" id="UP001266305"/>
    </source>
</evidence>
<dbReference type="EMBL" id="JASSZA010000004">
    <property type="protein sequence ID" value="KAK2112866.1"/>
    <property type="molecule type" value="Genomic_DNA"/>
</dbReference>
<evidence type="ECO:0000256" key="1">
    <source>
        <dbReference type="SAM" id="MobiDB-lite"/>
    </source>
</evidence>
<organism evidence="2 3">
    <name type="scientific">Saguinus oedipus</name>
    <name type="common">Cotton-top tamarin</name>
    <name type="synonym">Oedipomidas oedipus</name>
    <dbReference type="NCBI Taxonomy" id="9490"/>
    <lineage>
        <taxon>Eukaryota</taxon>
        <taxon>Metazoa</taxon>
        <taxon>Chordata</taxon>
        <taxon>Craniata</taxon>
        <taxon>Vertebrata</taxon>
        <taxon>Euteleostomi</taxon>
        <taxon>Mammalia</taxon>
        <taxon>Eutheria</taxon>
        <taxon>Euarchontoglires</taxon>
        <taxon>Primates</taxon>
        <taxon>Haplorrhini</taxon>
        <taxon>Platyrrhini</taxon>
        <taxon>Cebidae</taxon>
        <taxon>Callitrichinae</taxon>
        <taxon>Saguinus</taxon>
    </lineage>
</organism>
<comment type="caution">
    <text evidence="2">The sequence shown here is derived from an EMBL/GenBank/DDBJ whole genome shotgun (WGS) entry which is preliminary data.</text>
</comment>
<dbReference type="Proteomes" id="UP001266305">
    <property type="component" value="Unassembled WGS sequence"/>
</dbReference>